<dbReference type="Pfam" id="PF06741">
    <property type="entry name" value="LsmAD"/>
    <property type="match status" value="1"/>
</dbReference>
<feature type="domain" description="LsmAD" evidence="2">
    <location>
        <begin position="217"/>
        <end position="291"/>
    </location>
</feature>
<evidence type="ECO:0000259" key="2">
    <source>
        <dbReference type="SMART" id="SM01272"/>
    </source>
</evidence>
<feature type="region of interest" description="Disordered" evidence="1">
    <location>
        <begin position="590"/>
        <end position="611"/>
    </location>
</feature>
<dbReference type="InterPro" id="IPR025852">
    <property type="entry name" value="SM_dom_ATX"/>
</dbReference>
<evidence type="ECO:0000313" key="3">
    <source>
        <dbReference type="EMBL" id="BAM80463.1"/>
    </source>
</evidence>
<feature type="compositionally biased region" description="Basic and acidic residues" evidence="1">
    <location>
        <begin position="291"/>
        <end position="308"/>
    </location>
</feature>
<evidence type="ECO:0000256" key="1">
    <source>
        <dbReference type="SAM" id="MobiDB-lite"/>
    </source>
</evidence>
<feature type="region of interest" description="Disordered" evidence="1">
    <location>
        <begin position="405"/>
        <end position="436"/>
    </location>
</feature>
<protein>
    <recommendedName>
        <fullName evidence="2">LsmAD domain-containing protein</fullName>
    </recommendedName>
</protein>
<dbReference type="OMA" id="ISQACHE"/>
<sequence length="756" mass="81924">MDLMPTKREPSTSGVGMPVSSSGGDPGHSDNESNLSRVLFVYGSLLGREVEVTLRDGSRYKGTLYAAVPEEGVVLRFAERVRMHGLSWHEQLPKPAVPPVPFMVFRRSDLVRLYAKGVPLASGDNAEAAPRPSVETGTRSGSVVTDREISHGAERESPSERELVAWADDQAAPDASATKRKAEGAHRNAPHRELAFDALDRYQRTKWDQFVENERKFGVKTTYTEEHYTTKLDPNRFSEADIARAARLAAEIESKAADNPHVAEERGQFIQLADESGCDDEELRYGAVVRTAEHPGESNEPRTSEEIGPRPTGIPASEDTSSSATDAPMRPAASKATAAGISIAASTEYLYALRRNRSSASLSRNSSSEYLLDQYDVEHKRVLQRLSSRQRLEDARMTGVVVARSGSTSPAMGNGSDRASPALATTPTAPSAGPIPASVTVGREVVGLNLELSVPHVPDEVIQKLNEFKAQQQQQQGYESERSRERETEYFRRFSADIERKTSSGNLRSMIRAGSKLSLAGSESSLAVEATSDERERSLIQSPKEQAKSEFSGGSATSGKAMDPNAKDFHLNVNAEEFVPSQALIEPAPQEQQRFQNVSSGNPHRGRGGRSRYRGMSIAQREQVFLIQGGGGYFYGPGMGAAHPAAQPYPSAYFLPYAPQPLMGPAGYSAMPMQPIPAYPPLPHLLMPPYPQPFTSPTDFMGVPPGVASAEPIMGSRHTHSVRAEHGTHYTSPAAGVAPDASPLKSPGQEQAPTRP</sequence>
<dbReference type="eggNOG" id="KOG2375">
    <property type="taxonomic scope" value="Eukaryota"/>
</dbReference>
<dbReference type="GO" id="GO:0010494">
    <property type="term" value="C:cytoplasmic stress granule"/>
    <property type="evidence" value="ECO:0007669"/>
    <property type="project" value="TreeGrafter"/>
</dbReference>
<dbReference type="PANTHER" id="PTHR12854">
    <property type="entry name" value="ATAXIN 2-RELATED"/>
    <property type="match status" value="1"/>
</dbReference>
<dbReference type="InterPro" id="IPR045117">
    <property type="entry name" value="ATXN2-like"/>
</dbReference>
<feature type="compositionally biased region" description="Basic and acidic residues" evidence="1">
    <location>
        <begin position="1"/>
        <end position="10"/>
    </location>
</feature>
<feature type="region of interest" description="Disordered" evidence="1">
    <location>
        <begin position="522"/>
        <end position="566"/>
    </location>
</feature>
<dbReference type="GeneID" id="16994412"/>
<feature type="compositionally biased region" description="Low complexity" evidence="1">
    <location>
        <begin position="316"/>
        <end position="332"/>
    </location>
</feature>
<dbReference type="OrthoDB" id="6116at2759"/>
<dbReference type="Proteomes" id="UP000007014">
    <property type="component" value="Chromosome 11"/>
</dbReference>
<proteinExistence type="predicted"/>
<dbReference type="GO" id="GO:0003729">
    <property type="term" value="F:mRNA binding"/>
    <property type="evidence" value="ECO:0007669"/>
    <property type="project" value="TreeGrafter"/>
</dbReference>
<name>M1VHQ2_CYAM1</name>
<feature type="region of interest" description="Disordered" evidence="1">
    <location>
        <begin position="290"/>
        <end position="332"/>
    </location>
</feature>
<feature type="compositionally biased region" description="Basic and acidic residues" evidence="1">
    <location>
        <begin position="145"/>
        <end position="162"/>
    </location>
</feature>
<dbReference type="PANTHER" id="PTHR12854:SF7">
    <property type="entry name" value="ATAXIN-2 HOMOLOG"/>
    <property type="match status" value="1"/>
</dbReference>
<feature type="region of interest" description="Disordered" evidence="1">
    <location>
        <begin position="122"/>
        <end position="162"/>
    </location>
</feature>
<dbReference type="SMART" id="SM01272">
    <property type="entry name" value="LsmAD"/>
    <property type="match status" value="1"/>
</dbReference>
<dbReference type="KEGG" id="cme:CYME_CMK070C"/>
<feature type="region of interest" description="Disordered" evidence="1">
    <location>
        <begin position="1"/>
        <end position="32"/>
    </location>
</feature>
<feature type="region of interest" description="Disordered" evidence="1">
    <location>
        <begin position="717"/>
        <end position="756"/>
    </location>
</feature>
<dbReference type="STRING" id="280699.M1VHQ2"/>
<dbReference type="InterPro" id="IPR009604">
    <property type="entry name" value="LsmAD_domain"/>
</dbReference>
<keyword evidence="4" id="KW-1185">Reference proteome</keyword>
<evidence type="ECO:0000313" key="4">
    <source>
        <dbReference type="Proteomes" id="UP000007014"/>
    </source>
</evidence>
<dbReference type="EMBL" id="AP006493">
    <property type="protein sequence ID" value="BAM80463.1"/>
    <property type="molecule type" value="Genomic_DNA"/>
</dbReference>
<dbReference type="Pfam" id="PF14438">
    <property type="entry name" value="SM-ATX"/>
    <property type="match status" value="1"/>
</dbReference>
<accession>M1VHQ2</accession>
<dbReference type="AlphaFoldDB" id="M1VHQ2"/>
<reference evidence="3 4" key="1">
    <citation type="journal article" date="2004" name="Nature">
        <title>Genome sequence of the ultrasmall unicellular red alga Cyanidioschyzon merolae 10D.</title>
        <authorList>
            <person name="Matsuzaki M."/>
            <person name="Misumi O."/>
            <person name="Shin-i T."/>
            <person name="Maruyama S."/>
            <person name="Takahara M."/>
            <person name="Miyagishima S."/>
            <person name="Mori T."/>
            <person name="Nishida K."/>
            <person name="Yagisawa F."/>
            <person name="Nishida K."/>
            <person name="Yoshida Y."/>
            <person name="Nishimura Y."/>
            <person name="Nakao S."/>
            <person name="Kobayashi T."/>
            <person name="Momoyama Y."/>
            <person name="Higashiyama T."/>
            <person name="Minoda A."/>
            <person name="Sano M."/>
            <person name="Nomoto H."/>
            <person name="Oishi K."/>
            <person name="Hayashi H."/>
            <person name="Ohta F."/>
            <person name="Nishizaka S."/>
            <person name="Haga S."/>
            <person name="Miura S."/>
            <person name="Morishita T."/>
            <person name="Kabeya Y."/>
            <person name="Terasawa K."/>
            <person name="Suzuki Y."/>
            <person name="Ishii Y."/>
            <person name="Asakawa S."/>
            <person name="Takano H."/>
            <person name="Ohta N."/>
            <person name="Kuroiwa H."/>
            <person name="Tanaka K."/>
            <person name="Shimizu N."/>
            <person name="Sugano S."/>
            <person name="Sato N."/>
            <person name="Nozaki H."/>
            <person name="Ogasawara N."/>
            <person name="Kohara Y."/>
            <person name="Kuroiwa T."/>
        </authorList>
    </citation>
    <scope>NUCLEOTIDE SEQUENCE [LARGE SCALE GENOMIC DNA]</scope>
    <source>
        <strain evidence="3 4">10D</strain>
    </source>
</reference>
<organism evidence="3 4">
    <name type="scientific">Cyanidioschyzon merolae (strain NIES-3377 / 10D)</name>
    <name type="common">Unicellular red alga</name>
    <dbReference type="NCBI Taxonomy" id="280699"/>
    <lineage>
        <taxon>Eukaryota</taxon>
        <taxon>Rhodophyta</taxon>
        <taxon>Bangiophyceae</taxon>
        <taxon>Cyanidiales</taxon>
        <taxon>Cyanidiaceae</taxon>
        <taxon>Cyanidioschyzon</taxon>
    </lineage>
</organism>
<feature type="compositionally biased region" description="Polar residues" evidence="1">
    <location>
        <begin position="590"/>
        <end position="602"/>
    </location>
</feature>
<dbReference type="Gramene" id="CMK070CT">
    <property type="protein sequence ID" value="CMK070CT"/>
    <property type="gene ID" value="CMK070C"/>
</dbReference>
<gene>
    <name evidence="3" type="ORF">CYME_CMK070C</name>
</gene>
<feature type="compositionally biased region" description="Low complexity" evidence="1">
    <location>
        <begin position="419"/>
        <end position="436"/>
    </location>
</feature>
<dbReference type="HOGENOM" id="CLU_368592_0_0_1"/>
<dbReference type="GO" id="GO:0034063">
    <property type="term" value="P:stress granule assembly"/>
    <property type="evidence" value="ECO:0007669"/>
    <property type="project" value="TreeGrafter"/>
</dbReference>
<dbReference type="RefSeq" id="XP_005536499.1">
    <property type="nucleotide sequence ID" value="XM_005536442.1"/>
</dbReference>
<feature type="compositionally biased region" description="Low complexity" evidence="1">
    <location>
        <begin position="11"/>
        <end position="23"/>
    </location>
</feature>
<reference evidence="3 4" key="2">
    <citation type="journal article" date="2007" name="BMC Biol.">
        <title>A 100%-complete sequence reveals unusually simple genomic features in the hot-spring red alga Cyanidioschyzon merolae.</title>
        <authorList>
            <person name="Nozaki H."/>
            <person name="Takano H."/>
            <person name="Misumi O."/>
            <person name="Terasawa K."/>
            <person name="Matsuzaki M."/>
            <person name="Maruyama S."/>
            <person name="Nishida K."/>
            <person name="Yagisawa F."/>
            <person name="Yoshida Y."/>
            <person name="Fujiwara T."/>
            <person name="Takio S."/>
            <person name="Tamura K."/>
            <person name="Chung S.J."/>
            <person name="Nakamura S."/>
            <person name="Kuroiwa H."/>
            <person name="Tanaka K."/>
            <person name="Sato N."/>
            <person name="Kuroiwa T."/>
        </authorList>
    </citation>
    <scope>NUCLEOTIDE SEQUENCE [LARGE SCALE GENOMIC DNA]</scope>
    <source>
        <strain evidence="3 4">10D</strain>
    </source>
</reference>